<comment type="caution">
    <text evidence="1">The sequence shown here is derived from an EMBL/GenBank/DDBJ whole genome shotgun (WGS) entry which is preliminary data.</text>
</comment>
<dbReference type="RefSeq" id="WP_179253437.1">
    <property type="nucleotide sequence ID" value="NZ_JACBIV010000024.1"/>
</dbReference>
<accession>A0AAW3WW95</accession>
<gene>
    <name evidence="1" type="ORF">H8J20_22225</name>
</gene>
<dbReference type="AlphaFoldDB" id="A0AAW3WW95"/>
<proteinExistence type="predicted"/>
<dbReference type="GO" id="GO:0006508">
    <property type="term" value="P:proteolysis"/>
    <property type="evidence" value="ECO:0007669"/>
    <property type="project" value="UniProtKB-KW"/>
</dbReference>
<dbReference type="GO" id="GO:0008233">
    <property type="term" value="F:peptidase activity"/>
    <property type="evidence" value="ECO:0007669"/>
    <property type="project" value="UniProtKB-KW"/>
</dbReference>
<sequence>MNKNIAIASLALEITSGNVIQLFPAGQFRSNDTRPAECAHWFIDGTIAKRVIAVLAKRKNPIVIDYEHQTYATEQNGAPAPAAGWWSGSNTAWREGSGLFAEGVEWTEKAAAHIAAKEYRFISPVFSYDTRTGEVLAVANAALTNNPALDGMAPVQLAAARAFLTQVNPKEDPAMDELLKLLRKLLGLPEDASEQDILGALQAIEAETAPPAEGGAAATALLAMLKANKEEITALKTAVAAAKAAKTATPAVPDPSKYVPVAVVTDLQTQMAALTQRLNGGDINEIIATALASGHLIPSMEQWARDLGAKDVAMLRDYIKNAAPLALLTQQNGGNPPTGGNNHGLTAIELEVANQSGMTPEAFAKAKAEMPGAQQ</sequence>
<dbReference type="EMBL" id="JACNYO010000030">
    <property type="protein sequence ID" value="MBC3214859.1"/>
    <property type="molecule type" value="Genomic_DNA"/>
</dbReference>
<organism evidence="1 2">
    <name type="scientific">Serratia fonticola</name>
    <dbReference type="NCBI Taxonomy" id="47917"/>
    <lineage>
        <taxon>Bacteria</taxon>
        <taxon>Pseudomonadati</taxon>
        <taxon>Pseudomonadota</taxon>
        <taxon>Gammaproteobacteria</taxon>
        <taxon>Enterobacterales</taxon>
        <taxon>Yersiniaceae</taxon>
        <taxon>Serratia</taxon>
    </lineage>
</organism>
<name>A0AAW3WW95_SERFO</name>
<evidence type="ECO:0000313" key="2">
    <source>
        <dbReference type="Proteomes" id="UP000659084"/>
    </source>
</evidence>
<keyword evidence="1" id="KW-0645">Protease</keyword>
<dbReference type="InterPro" id="IPR012106">
    <property type="entry name" value="Phage_Mu_Gp1"/>
</dbReference>
<evidence type="ECO:0000313" key="1">
    <source>
        <dbReference type="EMBL" id="MBC3214859.1"/>
    </source>
</evidence>
<reference evidence="1" key="1">
    <citation type="submission" date="2020-08" db="EMBL/GenBank/DDBJ databases">
        <title>Food and environmental bacterial isolates.</title>
        <authorList>
            <person name="Richter L."/>
            <person name="Du Plessis E.M."/>
            <person name="Duvenage S."/>
            <person name="Allam M."/>
            <person name="Korsten L."/>
        </authorList>
    </citation>
    <scope>NUCLEOTIDE SEQUENCE</scope>
    <source>
        <strain evidence="1">UPMP2127</strain>
    </source>
</reference>
<dbReference type="PIRSF" id="PIRSF016624">
    <property type="entry name" value="Mu_prophg_I"/>
    <property type="match status" value="1"/>
</dbReference>
<dbReference type="Proteomes" id="UP000659084">
    <property type="component" value="Unassembled WGS sequence"/>
</dbReference>
<keyword evidence="1" id="KW-0378">Hydrolase</keyword>
<protein>
    <submittedName>
        <fullName evidence="1">Phage protease</fullName>
    </submittedName>
</protein>
<dbReference type="Pfam" id="PF10123">
    <property type="entry name" value="Mu-like_Pro"/>
    <property type="match status" value="1"/>
</dbReference>